<keyword evidence="2" id="KW-1185">Reference proteome</keyword>
<reference evidence="2" key="1">
    <citation type="journal article" date="2023" name="Front. Plant Sci.">
        <title>Chromosomal-level genome assembly of Melastoma candidum provides insights into trichome evolution.</title>
        <authorList>
            <person name="Zhong Y."/>
            <person name="Wu W."/>
            <person name="Sun C."/>
            <person name="Zou P."/>
            <person name="Liu Y."/>
            <person name="Dai S."/>
            <person name="Zhou R."/>
        </authorList>
    </citation>
    <scope>NUCLEOTIDE SEQUENCE [LARGE SCALE GENOMIC DNA]</scope>
</reference>
<dbReference type="Proteomes" id="UP001057402">
    <property type="component" value="Chromosome 11"/>
</dbReference>
<gene>
    <name evidence="1" type="ORF">MLD38_036811</name>
</gene>
<organism evidence="1 2">
    <name type="scientific">Melastoma candidum</name>
    <dbReference type="NCBI Taxonomy" id="119954"/>
    <lineage>
        <taxon>Eukaryota</taxon>
        <taxon>Viridiplantae</taxon>
        <taxon>Streptophyta</taxon>
        <taxon>Embryophyta</taxon>
        <taxon>Tracheophyta</taxon>
        <taxon>Spermatophyta</taxon>
        <taxon>Magnoliopsida</taxon>
        <taxon>eudicotyledons</taxon>
        <taxon>Gunneridae</taxon>
        <taxon>Pentapetalae</taxon>
        <taxon>rosids</taxon>
        <taxon>malvids</taxon>
        <taxon>Myrtales</taxon>
        <taxon>Melastomataceae</taxon>
        <taxon>Melastomatoideae</taxon>
        <taxon>Melastomateae</taxon>
        <taxon>Melastoma</taxon>
    </lineage>
</organism>
<evidence type="ECO:0000313" key="2">
    <source>
        <dbReference type="Proteomes" id="UP001057402"/>
    </source>
</evidence>
<proteinExistence type="predicted"/>
<evidence type="ECO:0000313" key="1">
    <source>
        <dbReference type="EMBL" id="KAI4311949.1"/>
    </source>
</evidence>
<name>A0ACB9LKV5_9MYRT</name>
<comment type="caution">
    <text evidence="1">The sequence shown here is derived from an EMBL/GenBank/DDBJ whole genome shotgun (WGS) entry which is preliminary data.</text>
</comment>
<dbReference type="EMBL" id="CM042890">
    <property type="protein sequence ID" value="KAI4311949.1"/>
    <property type="molecule type" value="Genomic_DNA"/>
</dbReference>
<sequence length="347" mass="38832">MLQEVRGLPTSLTVLHASYCPLDKGIPEEIGNLSALEELDLSYTNMRFLPVTVSQLTSLKSLKLNYCRMLQEVRELPTGLTVLDATDYAHSKGIPEEIGSLSALKKLKLLGSKIPFLSATVIQLTSLKSLELVGCNMLQELRGLPTSLTCFEFSWTMVGLFEEISCRKGYAERIIKFRGAFELGSLSRLKTLSLSFPSMGSLETCLEIDNFALMEMEVGGLDSLPSLTTLSIRRSDSLLGVSNIGRLRRGLRSLEFIGCRTLVEIPGLEQLELLEYLRFHLCPSIRGIQDLLELKRLKEVGIIGCSSLLRVPRTIDECHLSIDGRYKLKSFWGSYRDYGRKYVSFDA</sequence>
<protein>
    <submittedName>
        <fullName evidence="1">Uncharacterized protein</fullName>
    </submittedName>
</protein>
<accession>A0ACB9LKV5</accession>